<dbReference type="SMART" id="SM00360">
    <property type="entry name" value="RRM"/>
    <property type="match status" value="2"/>
</dbReference>
<evidence type="ECO:0000259" key="3">
    <source>
        <dbReference type="PROSITE" id="PS50102"/>
    </source>
</evidence>
<keyword evidence="5" id="KW-1185">Reference proteome</keyword>
<feature type="domain" description="RRM" evidence="3">
    <location>
        <begin position="110"/>
        <end position="184"/>
    </location>
</feature>
<dbReference type="InterPro" id="IPR052600">
    <property type="entry name" value="Nuc_rcpt_coact/corep"/>
</dbReference>
<feature type="region of interest" description="Disordered" evidence="2">
    <location>
        <begin position="1"/>
        <end position="102"/>
    </location>
</feature>
<reference evidence="5" key="1">
    <citation type="submission" date="2022-10" db="EMBL/GenBank/DDBJ databases">
        <title>Genome assembly of Pristionchus species.</title>
        <authorList>
            <person name="Yoshida K."/>
            <person name="Sommer R.J."/>
        </authorList>
    </citation>
    <scope>NUCLEOTIDE SEQUENCE [LARGE SCALE GENOMIC DNA]</scope>
    <source>
        <strain evidence="5">RS5460</strain>
    </source>
</reference>
<dbReference type="PANTHER" id="PTHR23295:SF6">
    <property type="entry name" value="NEOSIN, ISOFORM A"/>
    <property type="match status" value="1"/>
</dbReference>
<dbReference type="Gene3D" id="3.30.70.330">
    <property type="match status" value="2"/>
</dbReference>
<feature type="domain" description="RRM" evidence="3">
    <location>
        <begin position="235"/>
        <end position="308"/>
    </location>
</feature>
<feature type="non-terminal residue" evidence="4">
    <location>
        <position position="1"/>
    </location>
</feature>
<feature type="compositionally biased region" description="Pro residues" evidence="2">
    <location>
        <begin position="18"/>
        <end position="27"/>
    </location>
</feature>
<evidence type="ECO:0000313" key="4">
    <source>
        <dbReference type="EMBL" id="GMR44545.1"/>
    </source>
</evidence>
<organism evidence="4 5">
    <name type="scientific">Pristionchus mayeri</name>
    <dbReference type="NCBI Taxonomy" id="1317129"/>
    <lineage>
        <taxon>Eukaryota</taxon>
        <taxon>Metazoa</taxon>
        <taxon>Ecdysozoa</taxon>
        <taxon>Nematoda</taxon>
        <taxon>Chromadorea</taxon>
        <taxon>Rhabditida</taxon>
        <taxon>Rhabditina</taxon>
        <taxon>Diplogasteromorpha</taxon>
        <taxon>Diplogasteroidea</taxon>
        <taxon>Neodiplogasteridae</taxon>
        <taxon>Pristionchus</taxon>
    </lineage>
</organism>
<dbReference type="InterPro" id="IPR035979">
    <property type="entry name" value="RBD_domain_sf"/>
</dbReference>
<feature type="compositionally biased region" description="Polar residues" evidence="2">
    <location>
        <begin position="318"/>
        <end position="333"/>
    </location>
</feature>
<dbReference type="PANTHER" id="PTHR23295">
    <property type="entry name" value="NUCLEAR RECEPTOR COACTIVATOR 5-RELATED"/>
    <property type="match status" value="1"/>
</dbReference>
<evidence type="ECO:0000256" key="1">
    <source>
        <dbReference type="PROSITE-ProRule" id="PRU00176"/>
    </source>
</evidence>
<feature type="region of interest" description="Disordered" evidence="2">
    <location>
        <begin position="308"/>
        <end position="333"/>
    </location>
</feature>
<comment type="caution">
    <text evidence="4">The sequence shown here is derived from an EMBL/GenBank/DDBJ whole genome shotgun (WGS) entry which is preliminary data.</text>
</comment>
<dbReference type="InterPro" id="IPR012677">
    <property type="entry name" value="Nucleotide-bd_a/b_plait_sf"/>
</dbReference>
<dbReference type="AlphaFoldDB" id="A0AAN5CHL0"/>
<protein>
    <recommendedName>
        <fullName evidence="3">RRM domain-containing protein</fullName>
    </recommendedName>
</protein>
<dbReference type="EMBL" id="BTRK01000003">
    <property type="protein sequence ID" value="GMR44545.1"/>
    <property type="molecule type" value="Genomic_DNA"/>
</dbReference>
<evidence type="ECO:0000313" key="5">
    <source>
        <dbReference type="Proteomes" id="UP001328107"/>
    </source>
</evidence>
<proteinExistence type="predicted"/>
<sequence length="577" mass="63710">FSGYPEWSEGGGGHHRPPLPPGPPPPHFGHHQPKKTSWLLPDYNAGNGGGGRGPPPLPMPPGHYGGAGGGGYGHGFPPNRGFPPRKPQHNRAAASVSFDTSGKDPESIRARIFIGSLIGQEPVSREDVIELCLPYGALRGLTFFKKQGYAFVQFEQSGDADAACRELNGVRWKGCVMDVHAVDSPTRGPSAGGTMRPPGAPSMRAPPMAVKAVPTTNYDEISYDTSQKDPALMRARVFIGSLHRSPIMRNDIIELCMPYGKITAVTLFKHQGFAFVQFESPVDAVKACDELNARSWKGNVIDVHLAMEGSNRKRNTDEASSPPDNAMDCSTGTAPKRAREAEARKHGMEIICKTCHGSYGKLEEFVAHRESGMCAPLTRNGEPPSLGCTSCEAVFPNSWRLLFHLMETHNQKNLVTVDGSQIGLAKAREEDEKKKEEWMKAVEKWMEGQPRAEEGEEEEEGEEKKEVAVTEVTIVCGACRLVTEDWQMYKEHKKKDCIKPRDQMEPSVVVCSMCAEPFTSAWKALFHLMDFHRMKLFNPDYSKEGHFKASELFSKEQSTVDKRMKTWIESQAVAASE</sequence>
<gene>
    <name evidence="4" type="ORF">PMAYCL1PPCAC_14740</name>
</gene>
<dbReference type="InterPro" id="IPR000504">
    <property type="entry name" value="RRM_dom"/>
</dbReference>
<feature type="compositionally biased region" description="Gly residues" evidence="2">
    <location>
        <begin position="63"/>
        <end position="74"/>
    </location>
</feature>
<evidence type="ECO:0000256" key="2">
    <source>
        <dbReference type="SAM" id="MobiDB-lite"/>
    </source>
</evidence>
<dbReference type="SUPFAM" id="SSF54928">
    <property type="entry name" value="RNA-binding domain, RBD"/>
    <property type="match status" value="2"/>
</dbReference>
<dbReference type="InterPro" id="IPR013087">
    <property type="entry name" value="Znf_C2H2_type"/>
</dbReference>
<dbReference type="PROSITE" id="PS50102">
    <property type="entry name" value="RRM"/>
    <property type="match status" value="2"/>
</dbReference>
<accession>A0AAN5CHL0</accession>
<name>A0AAN5CHL0_9BILA</name>
<dbReference type="Pfam" id="PF00076">
    <property type="entry name" value="RRM_1"/>
    <property type="match status" value="2"/>
</dbReference>
<feature type="region of interest" description="Disordered" evidence="2">
    <location>
        <begin position="186"/>
        <end position="205"/>
    </location>
</feature>
<keyword evidence="1" id="KW-0694">RNA-binding</keyword>
<dbReference type="Proteomes" id="UP001328107">
    <property type="component" value="Unassembled WGS sequence"/>
</dbReference>
<dbReference type="PROSITE" id="PS00028">
    <property type="entry name" value="ZINC_FINGER_C2H2_1"/>
    <property type="match status" value="2"/>
</dbReference>
<dbReference type="GO" id="GO:0003723">
    <property type="term" value="F:RNA binding"/>
    <property type="evidence" value="ECO:0007669"/>
    <property type="project" value="UniProtKB-UniRule"/>
</dbReference>